<dbReference type="GO" id="GO:0006006">
    <property type="term" value="P:glucose metabolic process"/>
    <property type="evidence" value="ECO:0007669"/>
    <property type="project" value="UniProtKB-KW"/>
</dbReference>
<dbReference type="PIRSF" id="PIRSF000110">
    <property type="entry name" value="G6PD"/>
    <property type="match status" value="1"/>
</dbReference>
<evidence type="ECO:0000313" key="10">
    <source>
        <dbReference type="EMBL" id="SPP66368.1"/>
    </source>
</evidence>
<evidence type="ECO:0000256" key="3">
    <source>
        <dbReference type="ARBA" id="ARBA00022526"/>
    </source>
</evidence>
<feature type="active site" description="Proton acceptor" evidence="7">
    <location>
        <position position="230"/>
    </location>
</feature>
<evidence type="ECO:0000256" key="5">
    <source>
        <dbReference type="ARBA" id="ARBA00023002"/>
    </source>
</evidence>
<evidence type="ECO:0000256" key="1">
    <source>
        <dbReference type="ARBA" id="ARBA00004937"/>
    </source>
</evidence>
<keyword evidence="6 7" id="KW-0119">Carbohydrate metabolism</keyword>
<feature type="binding site" evidence="7">
    <location>
        <position position="225"/>
    </location>
    <ligand>
        <name>substrate</name>
    </ligand>
</feature>
<dbReference type="InterPro" id="IPR019796">
    <property type="entry name" value="G6P_DH_AS"/>
</dbReference>
<comment type="function">
    <text evidence="7">Catalyzes the oxidation of glucose 6-phosphate to 6-phosphogluconolactone.</text>
</comment>
<dbReference type="HAMAP" id="MF_00966">
    <property type="entry name" value="G6PD"/>
    <property type="match status" value="1"/>
</dbReference>
<dbReference type="RefSeq" id="WP_121990538.1">
    <property type="nucleotide sequence ID" value="NZ_OUNR01000019.1"/>
</dbReference>
<feature type="binding site" evidence="7">
    <location>
        <position position="316"/>
    </location>
    <ligand>
        <name>substrate</name>
    </ligand>
</feature>
<dbReference type="InterPro" id="IPR022675">
    <property type="entry name" value="G6P_DH_C"/>
</dbReference>
<evidence type="ECO:0000313" key="11">
    <source>
        <dbReference type="Proteomes" id="UP000248168"/>
    </source>
</evidence>
<dbReference type="NCBIfam" id="TIGR00871">
    <property type="entry name" value="zwf"/>
    <property type="match status" value="1"/>
</dbReference>
<feature type="binding site" evidence="7">
    <location>
        <position position="206"/>
    </location>
    <ligand>
        <name>substrate</name>
    </ligand>
</feature>
<evidence type="ECO:0000256" key="6">
    <source>
        <dbReference type="ARBA" id="ARBA00023277"/>
    </source>
</evidence>
<evidence type="ECO:0000256" key="7">
    <source>
        <dbReference type="HAMAP-Rule" id="MF_00966"/>
    </source>
</evidence>
<reference evidence="11" key="1">
    <citation type="submission" date="2018-04" db="EMBL/GenBank/DDBJ databases">
        <authorList>
            <person name="Lucker S."/>
            <person name="Sakoula D."/>
        </authorList>
    </citation>
    <scope>NUCLEOTIDE SEQUENCE [LARGE SCALE GENOMIC DNA]</scope>
</reference>
<dbReference type="GO" id="GO:0005829">
    <property type="term" value="C:cytosol"/>
    <property type="evidence" value="ECO:0007669"/>
    <property type="project" value="TreeGrafter"/>
</dbReference>
<gene>
    <name evidence="7 10" type="primary">zwf</name>
    <name evidence="10" type="ORF">NITLEN_60171</name>
</gene>
<dbReference type="PRINTS" id="PR00079">
    <property type="entry name" value="G6PDHDRGNASE"/>
</dbReference>
<dbReference type="PROSITE" id="PS00069">
    <property type="entry name" value="G6P_DEHYDROGENASE"/>
    <property type="match status" value="1"/>
</dbReference>
<comment type="catalytic activity">
    <reaction evidence="7">
        <text>D-glucose 6-phosphate + NADP(+) = 6-phospho-D-glucono-1,5-lactone + NADPH + H(+)</text>
        <dbReference type="Rhea" id="RHEA:15841"/>
        <dbReference type="ChEBI" id="CHEBI:15378"/>
        <dbReference type="ChEBI" id="CHEBI:57783"/>
        <dbReference type="ChEBI" id="CHEBI:57955"/>
        <dbReference type="ChEBI" id="CHEBI:58349"/>
        <dbReference type="ChEBI" id="CHEBI:61548"/>
        <dbReference type="EC" id="1.1.1.49"/>
    </reaction>
</comment>
<feature type="domain" description="Glucose-6-phosphate dehydrogenase NAD-binding" evidence="8">
    <location>
        <begin position="10"/>
        <end position="177"/>
    </location>
</feature>
<dbReference type="EC" id="1.1.1.49" evidence="7"/>
<name>A0A330LAS9_9BACT</name>
<dbReference type="GO" id="GO:0050661">
    <property type="term" value="F:NADP binding"/>
    <property type="evidence" value="ECO:0007669"/>
    <property type="project" value="UniProtKB-UniRule"/>
</dbReference>
<evidence type="ECO:0000256" key="4">
    <source>
        <dbReference type="ARBA" id="ARBA00022857"/>
    </source>
</evidence>
<dbReference type="GO" id="GO:0009051">
    <property type="term" value="P:pentose-phosphate shunt, oxidative branch"/>
    <property type="evidence" value="ECO:0007669"/>
    <property type="project" value="TreeGrafter"/>
</dbReference>
<feature type="binding site" evidence="7">
    <location>
        <position position="168"/>
    </location>
    <ligand>
        <name>substrate</name>
    </ligand>
</feature>
<organism evidence="10 11">
    <name type="scientific">Nitrospira lenta</name>
    <dbReference type="NCBI Taxonomy" id="1436998"/>
    <lineage>
        <taxon>Bacteria</taxon>
        <taxon>Pseudomonadati</taxon>
        <taxon>Nitrospirota</taxon>
        <taxon>Nitrospiria</taxon>
        <taxon>Nitrospirales</taxon>
        <taxon>Nitrospiraceae</taxon>
        <taxon>Nitrospira</taxon>
    </lineage>
</organism>
<dbReference type="PANTHER" id="PTHR23429:SF0">
    <property type="entry name" value="GLUCOSE-6-PHOSPHATE 1-DEHYDROGENASE"/>
    <property type="match status" value="1"/>
</dbReference>
<dbReference type="EMBL" id="OUNR01000019">
    <property type="protein sequence ID" value="SPP66368.1"/>
    <property type="molecule type" value="Genomic_DNA"/>
</dbReference>
<feature type="binding site" evidence="7">
    <location>
        <position position="138"/>
    </location>
    <ligand>
        <name>NADP(+)</name>
        <dbReference type="ChEBI" id="CHEBI:58349"/>
    </ligand>
</feature>
<keyword evidence="3 7" id="KW-0313">Glucose metabolism</keyword>
<dbReference type="PANTHER" id="PTHR23429">
    <property type="entry name" value="GLUCOSE-6-PHOSPHATE 1-DEHYDROGENASE G6PD"/>
    <property type="match status" value="1"/>
</dbReference>
<sequence>MHIPHSDALVFFGATGDLVYKKIFPALYAMERRGHLQVPVIGIARSDWTIEQFQARARASVEKQGGFDEAVFAKFQERLHYISGDYGDPATHAALRQALGGAAHPLHYLAIPPSLFARVVEGLGQSGCARGARVIVEKPFGRDLPSAQALSATLHTVFDESCVFRIDHYLGKEPVQNLLVFRFANTFLEPVWNRTYVESVQITMAESFGVESRGSFYEESGAIRDVIQNHMLQVVGFLAMESPTTTNHESIREEQMKVFRMIRPLSPEDLVRGQFRGYRQEDGVARDSMVETFAAARLRIDSPRWNGVPFFIRAGKCLPTTMTEVLVMLKRPALSTLCPGQANYVRFRLSPDVTIAIGARVKRPGDELIGDPTELKVVNHPRGDEMAAYERLLSDAMVGDGTLFASQDGVEAAWAVVQPILGVVTPVHEYETGTWGPSETEKLTAGICGAQPSAADTPWQPMVPHE</sequence>
<dbReference type="InterPro" id="IPR001282">
    <property type="entry name" value="G6P_DH"/>
</dbReference>
<dbReference type="GO" id="GO:0004345">
    <property type="term" value="F:glucose-6-phosphate dehydrogenase activity"/>
    <property type="evidence" value="ECO:0007669"/>
    <property type="project" value="UniProtKB-UniRule"/>
</dbReference>
<feature type="binding site" evidence="7">
    <location>
        <position position="45"/>
    </location>
    <ligand>
        <name>NADP(+)</name>
        <dbReference type="ChEBI" id="CHEBI:58349"/>
    </ligand>
</feature>
<dbReference type="InterPro" id="IPR036291">
    <property type="entry name" value="NAD(P)-bd_dom_sf"/>
</dbReference>
<dbReference type="Gene3D" id="3.40.50.720">
    <property type="entry name" value="NAD(P)-binding Rossmann-like Domain"/>
    <property type="match status" value="1"/>
</dbReference>
<dbReference type="UniPathway" id="UPA00115">
    <property type="reaction ID" value="UER00408"/>
</dbReference>
<keyword evidence="11" id="KW-1185">Reference proteome</keyword>
<feature type="domain" description="Glucose-6-phosphate dehydrogenase C-terminal" evidence="9">
    <location>
        <begin position="179"/>
        <end position="445"/>
    </location>
</feature>
<dbReference type="OrthoDB" id="9802739at2"/>
<dbReference type="SUPFAM" id="SSF55347">
    <property type="entry name" value="Glyceraldehyde-3-phosphate dehydrogenase-like, C-terminal domain"/>
    <property type="match status" value="1"/>
</dbReference>
<comment type="caution">
    <text evidence="7">Lacks conserved residue(s) required for the propagation of feature annotation.</text>
</comment>
<evidence type="ECO:0000259" key="9">
    <source>
        <dbReference type="Pfam" id="PF02781"/>
    </source>
</evidence>
<keyword evidence="5 7" id="KW-0560">Oxidoreductase</keyword>
<protein>
    <recommendedName>
        <fullName evidence="7">Glucose-6-phosphate 1-dehydrogenase</fullName>
        <shortName evidence="7">G6PD</shortName>
        <ecNumber evidence="7">1.1.1.49</ecNumber>
    </recommendedName>
</protein>
<evidence type="ECO:0000256" key="2">
    <source>
        <dbReference type="ARBA" id="ARBA00009975"/>
    </source>
</evidence>
<dbReference type="Pfam" id="PF00479">
    <property type="entry name" value="G6PD_N"/>
    <property type="match status" value="1"/>
</dbReference>
<dbReference type="Gene3D" id="3.30.360.10">
    <property type="entry name" value="Dihydrodipicolinate Reductase, domain 2"/>
    <property type="match status" value="1"/>
</dbReference>
<keyword evidence="4 7" id="KW-0521">NADP</keyword>
<dbReference type="InterPro" id="IPR022674">
    <property type="entry name" value="G6P_DH_NAD-bd"/>
</dbReference>
<comment type="similarity">
    <text evidence="2 7">Belongs to the glucose-6-phosphate dehydrogenase family.</text>
</comment>
<feature type="binding site" evidence="7">
    <location>
        <position position="172"/>
    </location>
    <ligand>
        <name>substrate</name>
    </ligand>
</feature>
<dbReference type="Pfam" id="PF02781">
    <property type="entry name" value="G6PD_C"/>
    <property type="match status" value="1"/>
</dbReference>
<dbReference type="AlphaFoldDB" id="A0A330LAS9"/>
<dbReference type="InParanoid" id="A0A330LAS9"/>
<proteinExistence type="inferred from homology"/>
<accession>A0A330LAS9</accession>
<evidence type="ECO:0000259" key="8">
    <source>
        <dbReference type="Pfam" id="PF00479"/>
    </source>
</evidence>
<dbReference type="Proteomes" id="UP000248168">
    <property type="component" value="Unassembled WGS sequence"/>
</dbReference>
<comment type="pathway">
    <text evidence="1 7">Carbohydrate degradation; pentose phosphate pathway; D-ribulose 5-phosphate from D-glucose 6-phosphate (oxidative stage): step 1/3.</text>
</comment>
<dbReference type="SUPFAM" id="SSF51735">
    <property type="entry name" value="NAD(P)-binding Rossmann-fold domains"/>
    <property type="match status" value="1"/>
</dbReference>